<name>A0AAV4DMD6_9GAST</name>
<keyword evidence="2" id="KW-1185">Reference proteome</keyword>
<evidence type="ECO:0000313" key="2">
    <source>
        <dbReference type="Proteomes" id="UP000735302"/>
    </source>
</evidence>
<dbReference type="EMBL" id="BLXT01008033">
    <property type="protein sequence ID" value="GFO45277.1"/>
    <property type="molecule type" value="Genomic_DNA"/>
</dbReference>
<proteinExistence type="predicted"/>
<organism evidence="1 2">
    <name type="scientific">Plakobranchus ocellatus</name>
    <dbReference type="NCBI Taxonomy" id="259542"/>
    <lineage>
        <taxon>Eukaryota</taxon>
        <taxon>Metazoa</taxon>
        <taxon>Spiralia</taxon>
        <taxon>Lophotrochozoa</taxon>
        <taxon>Mollusca</taxon>
        <taxon>Gastropoda</taxon>
        <taxon>Heterobranchia</taxon>
        <taxon>Euthyneura</taxon>
        <taxon>Panpulmonata</taxon>
        <taxon>Sacoglossa</taxon>
        <taxon>Placobranchoidea</taxon>
        <taxon>Plakobranchidae</taxon>
        <taxon>Plakobranchus</taxon>
    </lineage>
</organism>
<gene>
    <name evidence="1" type="ORF">PoB_007178200</name>
</gene>
<evidence type="ECO:0000313" key="1">
    <source>
        <dbReference type="EMBL" id="GFO45277.1"/>
    </source>
</evidence>
<reference evidence="1 2" key="1">
    <citation type="journal article" date="2021" name="Elife">
        <title>Chloroplast acquisition without the gene transfer in kleptoplastic sea slugs, Plakobranchus ocellatus.</title>
        <authorList>
            <person name="Maeda T."/>
            <person name="Takahashi S."/>
            <person name="Yoshida T."/>
            <person name="Shimamura S."/>
            <person name="Takaki Y."/>
            <person name="Nagai Y."/>
            <person name="Toyoda A."/>
            <person name="Suzuki Y."/>
            <person name="Arimoto A."/>
            <person name="Ishii H."/>
            <person name="Satoh N."/>
            <person name="Nishiyama T."/>
            <person name="Hasebe M."/>
            <person name="Maruyama T."/>
            <person name="Minagawa J."/>
            <person name="Obokata J."/>
            <person name="Shigenobu S."/>
        </authorList>
    </citation>
    <scope>NUCLEOTIDE SEQUENCE [LARGE SCALE GENOMIC DNA]</scope>
</reference>
<protein>
    <submittedName>
        <fullName evidence="1">Uncharacterized protein</fullName>
    </submittedName>
</protein>
<dbReference type="AlphaFoldDB" id="A0AAV4DMD6"/>
<sequence>MLNYGREREIEQTLHKLCDRCHDQEARLYVTFRRSESVDKAIAFVEKFLFTNAGMYEPTKSHRTSDLLALHISSHNGSEYQPRFLRSPGGGVNPRMGIVTIGSIPLMALGAYQGQLMISSFNKLRESIKSIRHDGAVALPGVDHTQETMNKISKFTSKIEDQVSTF</sequence>
<comment type="caution">
    <text evidence="1">The sequence shown here is derived from an EMBL/GenBank/DDBJ whole genome shotgun (WGS) entry which is preliminary data.</text>
</comment>
<accession>A0AAV4DMD6</accession>
<dbReference type="Proteomes" id="UP000735302">
    <property type="component" value="Unassembled WGS sequence"/>
</dbReference>